<evidence type="ECO:0000259" key="2">
    <source>
        <dbReference type="SMART" id="SM00429"/>
    </source>
</evidence>
<feature type="domain" description="IPT/TIG" evidence="2">
    <location>
        <begin position="226"/>
        <end position="311"/>
    </location>
</feature>
<evidence type="ECO:0000256" key="1">
    <source>
        <dbReference type="ARBA" id="ARBA00023180"/>
    </source>
</evidence>
<dbReference type="InterPro" id="IPR014756">
    <property type="entry name" value="Ig_E-set"/>
</dbReference>
<dbReference type="AlphaFoldDB" id="A0A923SJK3"/>
<organism evidence="3 4">
    <name type="scientific">Pontibacter cellulosilyticus</name>
    <dbReference type="NCBI Taxonomy" id="1720253"/>
    <lineage>
        <taxon>Bacteria</taxon>
        <taxon>Pseudomonadati</taxon>
        <taxon>Bacteroidota</taxon>
        <taxon>Cytophagia</taxon>
        <taxon>Cytophagales</taxon>
        <taxon>Hymenobacteraceae</taxon>
        <taxon>Pontibacter</taxon>
    </lineage>
</organism>
<proteinExistence type="predicted"/>
<keyword evidence="1" id="KW-0325">Glycoprotein</keyword>
<dbReference type="Pfam" id="PF01833">
    <property type="entry name" value="TIG"/>
    <property type="match status" value="4"/>
</dbReference>
<dbReference type="EMBL" id="JACRVF010000002">
    <property type="protein sequence ID" value="MBC5992831.1"/>
    <property type="molecule type" value="Genomic_DNA"/>
</dbReference>
<dbReference type="SUPFAM" id="SSF81296">
    <property type="entry name" value="E set domains"/>
    <property type="match status" value="5"/>
</dbReference>
<dbReference type="SMART" id="SM00429">
    <property type="entry name" value="IPT"/>
    <property type="match status" value="4"/>
</dbReference>
<dbReference type="InterPro" id="IPR002909">
    <property type="entry name" value="IPT_dom"/>
</dbReference>
<name>A0A923SJK3_9BACT</name>
<keyword evidence="4" id="KW-1185">Reference proteome</keyword>
<protein>
    <submittedName>
        <fullName evidence="3">IPT/TIG domain-containing protein</fullName>
    </submittedName>
</protein>
<sequence length="563" mass="59816">MKPLILRAPLLLVLFALLLIQGCKDKEDEVIQPEIKTEEIIANSPSSALLQGNIINKGKYPILDYGFVINSTSDVSLTSGYKLSMGRDAAVGKYSKEALGLQSFVTNKSNAMLYAKAYIANEKGTVFGQLVSVKLPSTTTQGISPNAGKAGEIITITGSFYTSNPNDVQVTFGNRTAKQIEVSPNKIVVEVPSAIDLGYYYATRQVPVVLRLKDETFNVSSTFKVLPTITDFSPKSGHAGTIVLISGDNFIYNSYYGTARVFFGQKEVSTITNGSYELRVTVPTGLTTEKVPISVLIDGVTTVLPEEFTLLPHSITSVSPAAGLQGSSFTIYGSGFPLTYPYSSSVSVTVGDVPATISYVSFNQINATVPPGAYIGNNDVAVTVGTHTVKAQQQYDVIAPAVTSFSPASAGLSKEITIYGTFQPGNTYPVYFGTVAANSHVATATYIKVMVPLNAPVGPTQLAVQFGNQRVYTSEDFTVLEPKITSFTPGIGPAGTTVTLNVANFTPYYYTAARFGSAAAQVVSYSGSTMVVKVPSGIVGTVKISVLHSGRTITSTEDFVVTE</sequence>
<comment type="caution">
    <text evidence="3">The sequence shown here is derived from an EMBL/GenBank/DDBJ whole genome shotgun (WGS) entry which is preliminary data.</text>
</comment>
<dbReference type="Proteomes" id="UP000603640">
    <property type="component" value="Unassembled WGS sequence"/>
</dbReference>
<reference evidence="3" key="1">
    <citation type="submission" date="2020-08" db="EMBL/GenBank/DDBJ databases">
        <title>Pontibacter sp. SD6 16S ribosomal RNA gene Genome sequencing and assembly.</title>
        <authorList>
            <person name="Kang M."/>
        </authorList>
    </citation>
    <scope>NUCLEOTIDE SEQUENCE</scope>
    <source>
        <strain evidence="3">SD6</strain>
    </source>
</reference>
<dbReference type="Gene3D" id="2.60.40.10">
    <property type="entry name" value="Immunoglobulins"/>
    <property type="match status" value="5"/>
</dbReference>
<evidence type="ECO:0000313" key="3">
    <source>
        <dbReference type="EMBL" id="MBC5992831.1"/>
    </source>
</evidence>
<feature type="domain" description="IPT/TIG" evidence="2">
    <location>
        <begin position="135"/>
        <end position="224"/>
    </location>
</feature>
<evidence type="ECO:0000313" key="4">
    <source>
        <dbReference type="Proteomes" id="UP000603640"/>
    </source>
</evidence>
<dbReference type="InterPro" id="IPR052014">
    <property type="entry name" value="Dictyostelium_Tiger"/>
</dbReference>
<dbReference type="RefSeq" id="WP_187066863.1">
    <property type="nucleotide sequence ID" value="NZ_JACRVF010000002.1"/>
</dbReference>
<accession>A0A923SJK3</accession>
<dbReference type="CDD" id="cd00603">
    <property type="entry name" value="IPT_PCSR"/>
    <property type="match status" value="2"/>
</dbReference>
<dbReference type="InterPro" id="IPR013783">
    <property type="entry name" value="Ig-like_fold"/>
</dbReference>
<feature type="domain" description="IPT/TIG" evidence="2">
    <location>
        <begin position="481"/>
        <end position="562"/>
    </location>
</feature>
<dbReference type="PANTHER" id="PTHR31341">
    <property type="entry name" value="IPT/TIG DOMAIN-CONTAINING PROTEIN-RELATED-RELATED"/>
    <property type="match status" value="1"/>
</dbReference>
<gene>
    <name evidence="3" type="ORF">H8S84_08300</name>
</gene>
<feature type="domain" description="IPT/TIG" evidence="2">
    <location>
        <begin position="399"/>
        <end position="480"/>
    </location>
</feature>
<dbReference type="PROSITE" id="PS51257">
    <property type="entry name" value="PROKAR_LIPOPROTEIN"/>
    <property type="match status" value="1"/>
</dbReference>